<dbReference type="Proteomes" id="UP001230005">
    <property type="component" value="Unassembled WGS sequence"/>
</dbReference>
<dbReference type="InterPro" id="IPR038454">
    <property type="entry name" value="DnaA_N_sf"/>
</dbReference>
<reference evidence="2 3" key="1">
    <citation type="submission" date="2023-07" db="EMBL/GenBank/DDBJ databases">
        <title>Genomic Encyclopedia of Type Strains, Phase IV (KMG-IV): sequencing the most valuable type-strain genomes for metagenomic binning, comparative biology and taxonomic classification.</title>
        <authorList>
            <person name="Goeker M."/>
        </authorList>
    </citation>
    <scope>NUCLEOTIDE SEQUENCE [LARGE SCALE GENOMIC DNA]</scope>
    <source>
        <strain evidence="2 3">DSM 9768</strain>
    </source>
</reference>
<keyword evidence="3" id="KW-1185">Reference proteome</keyword>
<evidence type="ECO:0000313" key="2">
    <source>
        <dbReference type="EMBL" id="MDQ0257029.1"/>
    </source>
</evidence>
<accession>A0ABU0A0L4</accession>
<dbReference type="Pfam" id="PF11638">
    <property type="entry name" value="DnaA_N"/>
    <property type="match status" value="1"/>
</dbReference>
<evidence type="ECO:0000313" key="3">
    <source>
        <dbReference type="Proteomes" id="UP001230005"/>
    </source>
</evidence>
<dbReference type="Gene3D" id="3.30.300.180">
    <property type="match status" value="1"/>
</dbReference>
<sequence>MDIREIWNEVKSLIKVEISEPAYDTWIKETEAFRLESNKFTVSAHNEFARDWLENRYKDQLEANLQQITGEKLKLYFILADRPIPSPSSKESRRHNVEFLLEEYLKDEEQISNWLLEGKSMEDICLEMDVKTREDVNYIMSIVRRLSNGV</sequence>
<name>A0ABU0A0L4_9BACI</name>
<evidence type="ECO:0000259" key="1">
    <source>
        <dbReference type="Pfam" id="PF11638"/>
    </source>
</evidence>
<feature type="domain" description="DnaA N-terminal" evidence="1">
    <location>
        <begin position="5"/>
        <end position="66"/>
    </location>
</feature>
<proteinExistence type="predicted"/>
<protein>
    <submittedName>
        <fullName evidence="2">Chromosomal replication initiation ATPase DnaA</fullName>
    </submittedName>
</protein>
<dbReference type="EMBL" id="JAUSUG010000022">
    <property type="protein sequence ID" value="MDQ0257029.1"/>
    <property type="molecule type" value="Genomic_DNA"/>
</dbReference>
<dbReference type="RefSeq" id="WP_307330106.1">
    <property type="nucleotide sequence ID" value="NZ_JAUSUG010000022.1"/>
</dbReference>
<gene>
    <name evidence="2" type="ORF">J2S74_004474</name>
</gene>
<organism evidence="2 3">
    <name type="scientific">Evansella vedderi</name>
    <dbReference type="NCBI Taxonomy" id="38282"/>
    <lineage>
        <taxon>Bacteria</taxon>
        <taxon>Bacillati</taxon>
        <taxon>Bacillota</taxon>
        <taxon>Bacilli</taxon>
        <taxon>Bacillales</taxon>
        <taxon>Bacillaceae</taxon>
        <taxon>Evansella</taxon>
    </lineage>
</organism>
<comment type="caution">
    <text evidence="2">The sequence shown here is derived from an EMBL/GenBank/DDBJ whole genome shotgun (WGS) entry which is preliminary data.</text>
</comment>
<dbReference type="InterPro" id="IPR024633">
    <property type="entry name" value="DnaA_N_dom"/>
</dbReference>